<accession>A0ABN3YUQ2</accession>
<dbReference type="EMBL" id="CP001792">
    <property type="protein sequence ID" value="ACX75363.1"/>
    <property type="molecule type" value="Genomic_DNA"/>
</dbReference>
<evidence type="ECO:0000313" key="1">
    <source>
        <dbReference type="EMBL" id="ACX75363.1"/>
    </source>
</evidence>
<evidence type="ECO:0008006" key="3">
    <source>
        <dbReference type="Google" id="ProtNLM"/>
    </source>
</evidence>
<name>A0ABN3YUQ2_FIBSS</name>
<gene>
    <name evidence="1" type="ordered locus">Fisuc_1770</name>
</gene>
<protein>
    <recommendedName>
        <fullName evidence="3">Lipoprotein</fullName>
    </recommendedName>
</protein>
<evidence type="ECO:0000313" key="2">
    <source>
        <dbReference type="Proteomes" id="UP000001497"/>
    </source>
</evidence>
<keyword evidence="2" id="KW-1185">Reference proteome</keyword>
<sequence length="44" mass="4925">MSEAKLTDIHFLVVFVFCKHPRGSDAHVESLLSNVYIRAVFGCS</sequence>
<organism evidence="1 2">
    <name type="scientific">Fibrobacter succinogenes (strain ATCC 19169 / S85)</name>
    <dbReference type="NCBI Taxonomy" id="59374"/>
    <lineage>
        <taxon>Bacteria</taxon>
        <taxon>Pseudomonadati</taxon>
        <taxon>Fibrobacterota</taxon>
        <taxon>Fibrobacteria</taxon>
        <taxon>Fibrobacterales</taxon>
        <taxon>Fibrobacteraceae</taxon>
        <taxon>Fibrobacter</taxon>
    </lineage>
</organism>
<reference evidence="1" key="1">
    <citation type="submission" date="2009-10" db="EMBL/GenBank/DDBJ databases">
        <title>Complete sequence of Fibrobacter succinogenes subsp. succinogenes S85.</title>
        <authorList>
            <consortium name="US DOE Joint Genome Institute"/>
            <person name="Lucas S."/>
            <person name="Copeland A."/>
            <person name="Lapidus A."/>
            <person name="Glavina del Rio T."/>
            <person name="Tice H."/>
            <person name="Bruce D."/>
            <person name="Goodwin L."/>
            <person name="Pitluck S."/>
            <person name="Chertkov O."/>
            <person name="Detter J.C."/>
            <person name="Han C."/>
            <person name="Tapia R."/>
            <person name="Larimer F."/>
            <person name="Land M."/>
            <person name="Hauser L."/>
            <person name="Kyrpides N."/>
            <person name="Mikhailova N."/>
            <person name="Weimer P.J."/>
            <person name="Stevenson D.M."/>
            <person name="Boyum J."/>
            <person name="Brumm P.I."/>
            <person name="Mead D."/>
        </authorList>
    </citation>
    <scope>NUCLEOTIDE SEQUENCE [LARGE SCALE GENOMIC DNA]</scope>
    <source>
        <strain evidence="1">S85</strain>
    </source>
</reference>
<proteinExistence type="predicted"/>
<dbReference type="Proteomes" id="UP000001497">
    <property type="component" value="Chromosome"/>
</dbReference>